<dbReference type="InterPro" id="IPR029033">
    <property type="entry name" value="His_PPase_superfam"/>
</dbReference>
<dbReference type="InterPro" id="IPR013078">
    <property type="entry name" value="His_Pase_superF_clade-1"/>
</dbReference>
<proteinExistence type="predicted"/>
<evidence type="ECO:0000313" key="4">
    <source>
        <dbReference type="Proteomes" id="UP000198327"/>
    </source>
</evidence>
<dbReference type="OrthoDB" id="5449373at2"/>
<evidence type="ECO:0000256" key="1">
    <source>
        <dbReference type="PIRSR" id="PIRSR613078-1"/>
    </source>
</evidence>
<reference evidence="4" key="1">
    <citation type="submission" date="2017-06" db="EMBL/GenBank/DDBJ databases">
        <authorList>
            <person name="Varghese N."/>
            <person name="Submissions S."/>
        </authorList>
    </citation>
    <scope>NUCLEOTIDE SEQUENCE [LARGE SCALE GENOMIC DNA]</scope>
    <source>
        <strain evidence="4">JCM 23211</strain>
    </source>
</reference>
<dbReference type="AlphaFoldDB" id="A0A239N1C5"/>
<dbReference type="PANTHER" id="PTHR47927">
    <property type="entry name" value="PUTATIVE-RELATED"/>
    <property type="match status" value="1"/>
</dbReference>
<dbReference type="Pfam" id="PF00300">
    <property type="entry name" value="His_Phos_1"/>
    <property type="match status" value="1"/>
</dbReference>
<feature type="active site" description="Tele-phosphohistidine intermediate" evidence="1">
    <location>
        <position position="15"/>
    </location>
</feature>
<feature type="active site" description="Proton donor/acceptor" evidence="1">
    <location>
        <position position="97"/>
    </location>
</feature>
<name>A0A239N1C5_9NOCA</name>
<protein>
    <submittedName>
        <fullName evidence="3">Probable phosphoglycerate mutase</fullName>
    </submittedName>
</protein>
<dbReference type="CDD" id="cd07067">
    <property type="entry name" value="HP_PGM_like"/>
    <property type="match status" value="1"/>
</dbReference>
<evidence type="ECO:0000313" key="3">
    <source>
        <dbReference type="EMBL" id="SNT47949.1"/>
    </source>
</evidence>
<feature type="binding site" evidence="2">
    <location>
        <begin position="14"/>
        <end position="21"/>
    </location>
    <ligand>
        <name>substrate</name>
    </ligand>
</feature>
<dbReference type="EMBL" id="FZOW01000025">
    <property type="protein sequence ID" value="SNT47949.1"/>
    <property type="molecule type" value="Genomic_DNA"/>
</dbReference>
<evidence type="ECO:0000256" key="2">
    <source>
        <dbReference type="PIRSR" id="PIRSR613078-2"/>
    </source>
</evidence>
<dbReference type="Proteomes" id="UP000198327">
    <property type="component" value="Unassembled WGS sequence"/>
</dbReference>
<gene>
    <name evidence="3" type="ORF">SAMN05421642_12531</name>
</gene>
<dbReference type="SMART" id="SM00855">
    <property type="entry name" value="PGAM"/>
    <property type="match status" value="1"/>
</dbReference>
<dbReference type="RefSeq" id="WP_089252130.1">
    <property type="nucleotide sequence ID" value="NZ_FZOW01000025.1"/>
</dbReference>
<dbReference type="SUPFAM" id="SSF53254">
    <property type="entry name" value="Phosphoglycerate mutase-like"/>
    <property type="match status" value="1"/>
</dbReference>
<keyword evidence="4" id="KW-1185">Reference proteome</keyword>
<sequence length="229" mass="24426">MTDREPKLDVYLVRHGRSESNATSNTILGRCESSPLVSSGVDQARRVGVSLSKAGLLPAAVYSSPTVRARSTADLALQAAGLTGSGAEVVEEAALHEQDVGAWFGRVASLTFDDEVLAQIARSGKDFRPPGGESMNDVATRMLEWLDSLTVPFPPPGPGPVLAFTHGGAVRALVSRLRGWTHAQTYATKPSNCSVTLVSSGADRMWRCEFLALTADEAFTRRTAERSIP</sequence>
<accession>A0A239N1C5</accession>
<dbReference type="Gene3D" id="3.40.50.1240">
    <property type="entry name" value="Phosphoglycerate mutase-like"/>
    <property type="match status" value="1"/>
</dbReference>
<organism evidence="3 4">
    <name type="scientific">Rhodococcoides kyotonense</name>
    <dbReference type="NCBI Taxonomy" id="398843"/>
    <lineage>
        <taxon>Bacteria</taxon>
        <taxon>Bacillati</taxon>
        <taxon>Actinomycetota</taxon>
        <taxon>Actinomycetes</taxon>
        <taxon>Mycobacteriales</taxon>
        <taxon>Nocardiaceae</taxon>
        <taxon>Rhodococcoides</taxon>
    </lineage>
</organism>
<dbReference type="PANTHER" id="PTHR47927:SF2">
    <property type="entry name" value="PHOSPHOGLYCERATE MUTASE FAMILY PROTEIN"/>
    <property type="match status" value="1"/>
</dbReference>
<feature type="binding site" evidence="2">
    <location>
        <position position="68"/>
    </location>
    <ligand>
        <name>substrate</name>
    </ligand>
</feature>